<dbReference type="PANTHER" id="PTHR45758">
    <property type="entry name" value="MITOFERRIN-1-RELATED"/>
    <property type="match status" value="1"/>
</dbReference>
<comment type="similarity">
    <text evidence="2 9">Belongs to the mitochondrial carrier (TC 2.A.29) family.</text>
</comment>
<evidence type="ECO:0000256" key="2">
    <source>
        <dbReference type="ARBA" id="ARBA00006375"/>
    </source>
</evidence>
<dbReference type="AlphaFoldDB" id="A0A8H7BL69"/>
<evidence type="ECO:0000313" key="11">
    <source>
        <dbReference type="EMBL" id="KAF7724686.1"/>
    </source>
</evidence>
<evidence type="ECO:0000256" key="9">
    <source>
        <dbReference type="RuleBase" id="RU000488"/>
    </source>
</evidence>
<dbReference type="OrthoDB" id="250329at2759"/>
<keyword evidence="12" id="KW-1185">Reference proteome</keyword>
<keyword evidence="6" id="KW-0496">Mitochondrion</keyword>
<evidence type="ECO:0000256" key="1">
    <source>
        <dbReference type="ARBA" id="ARBA00004225"/>
    </source>
</evidence>
<evidence type="ECO:0000256" key="3">
    <source>
        <dbReference type="ARBA" id="ARBA00022448"/>
    </source>
</evidence>
<dbReference type="PANTHER" id="PTHR45758:SF3">
    <property type="entry name" value="MITOCHONDRIAL SUBSTRATE CARRIER FAMILY PROTEIN E"/>
    <property type="match status" value="1"/>
</dbReference>
<dbReference type="GO" id="GO:0031966">
    <property type="term" value="C:mitochondrial membrane"/>
    <property type="evidence" value="ECO:0007669"/>
    <property type="project" value="UniProtKB-SubCell"/>
</dbReference>
<evidence type="ECO:0000256" key="6">
    <source>
        <dbReference type="ARBA" id="ARBA00023128"/>
    </source>
</evidence>
<dbReference type="InterPro" id="IPR023395">
    <property type="entry name" value="MCP_dom_sf"/>
</dbReference>
<organism evidence="11 12">
    <name type="scientific">Apophysomyces ossiformis</name>
    <dbReference type="NCBI Taxonomy" id="679940"/>
    <lineage>
        <taxon>Eukaryota</taxon>
        <taxon>Fungi</taxon>
        <taxon>Fungi incertae sedis</taxon>
        <taxon>Mucoromycota</taxon>
        <taxon>Mucoromycotina</taxon>
        <taxon>Mucoromycetes</taxon>
        <taxon>Mucorales</taxon>
        <taxon>Mucorineae</taxon>
        <taxon>Mucoraceae</taxon>
        <taxon>Apophysomyces</taxon>
    </lineage>
</organism>
<protein>
    <recommendedName>
        <fullName evidence="13">Mitochondrial carrier protein</fullName>
    </recommendedName>
</protein>
<dbReference type="PROSITE" id="PS50920">
    <property type="entry name" value="SOLCAR"/>
    <property type="match status" value="2"/>
</dbReference>
<evidence type="ECO:0000256" key="8">
    <source>
        <dbReference type="PROSITE-ProRule" id="PRU00282"/>
    </source>
</evidence>
<comment type="caution">
    <text evidence="11">The sequence shown here is derived from an EMBL/GenBank/DDBJ whole genome shotgun (WGS) entry which is preliminary data.</text>
</comment>
<feature type="transmembrane region" description="Helical" evidence="10">
    <location>
        <begin position="142"/>
        <end position="159"/>
    </location>
</feature>
<name>A0A8H7BL69_9FUNG</name>
<comment type="subcellular location">
    <subcellularLocation>
        <location evidence="1">Mitochondrion membrane</location>
        <topology evidence="1">Multi-pass membrane protein</topology>
    </subcellularLocation>
</comment>
<evidence type="ECO:0000256" key="7">
    <source>
        <dbReference type="ARBA" id="ARBA00023136"/>
    </source>
</evidence>
<gene>
    <name evidence="11" type="ORF">EC973_000794</name>
</gene>
<evidence type="ECO:0000256" key="5">
    <source>
        <dbReference type="ARBA" id="ARBA00022989"/>
    </source>
</evidence>
<keyword evidence="5 10" id="KW-1133">Transmembrane helix</keyword>
<dbReference type="GO" id="GO:0005381">
    <property type="term" value="F:iron ion transmembrane transporter activity"/>
    <property type="evidence" value="ECO:0007669"/>
    <property type="project" value="UniProtKB-ARBA"/>
</dbReference>
<feature type="repeat" description="Solcar" evidence="8">
    <location>
        <begin position="1"/>
        <end position="69"/>
    </location>
</feature>
<keyword evidence="7 8" id="KW-0472">Membrane</keyword>
<feature type="transmembrane region" description="Helical" evidence="10">
    <location>
        <begin position="45"/>
        <end position="64"/>
    </location>
</feature>
<reference evidence="11" key="1">
    <citation type="submission" date="2020-01" db="EMBL/GenBank/DDBJ databases">
        <title>Genome Sequencing of Three Apophysomyces-Like Fungal Strains Confirms a Novel Fungal Genus in the Mucoromycota with divergent Burkholderia-like Endosymbiotic Bacteria.</title>
        <authorList>
            <person name="Stajich J.E."/>
            <person name="Macias A.M."/>
            <person name="Carter-House D."/>
            <person name="Lovett B."/>
            <person name="Kasson L.R."/>
            <person name="Berry K."/>
            <person name="Grigoriev I."/>
            <person name="Chang Y."/>
            <person name="Spatafora J."/>
            <person name="Kasson M.T."/>
        </authorList>
    </citation>
    <scope>NUCLEOTIDE SEQUENCE</scope>
    <source>
        <strain evidence="11">NRRL A-21654</strain>
    </source>
</reference>
<dbReference type="Proteomes" id="UP000605846">
    <property type="component" value="Unassembled WGS sequence"/>
</dbReference>
<dbReference type="EMBL" id="JABAYA010000113">
    <property type="protein sequence ID" value="KAF7724686.1"/>
    <property type="molecule type" value="Genomic_DNA"/>
</dbReference>
<proteinExistence type="inferred from homology"/>
<evidence type="ECO:0000256" key="10">
    <source>
        <dbReference type="SAM" id="Phobius"/>
    </source>
</evidence>
<keyword evidence="4 8" id="KW-0812">Transmembrane</keyword>
<dbReference type="Gene3D" id="1.50.40.10">
    <property type="entry name" value="Mitochondrial carrier domain"/>
    <property type="match status" value="1"/>
</dbReference>
<evidence type="ECO:0000256" key="4">
    <source>
        <dbReference type="ARBA" id="ARBA00022692"/>
    </source>
</evidence>
<sequence length="160" mass="17945">MEVMKNRLQSLQHETNARSSSSTSQSWLVRSIWQEEGLRGFFRGYGMGLLVFVPHTMAYFAVYEQLKKRLDQAPSMLTYAASASGAGIVAIFISTPLDIIKTRWQVSAEEPAFRKGPITIARQMWTKEGGPRAFSRGLGARIVWGIPTTVLSMTIFELLK</sequence>
<dbReference type="InterPro" id="IPR018108">
    <property type="entry name" value="MCP_transmembrane"/>
</dbReference>
<dbReference type="SUPFAM" id="SSF103506">
    <property type="entry name" value="Mitochondrial carrier"/>
    <property type="match status" value="1"/>
</dbReference>
<keyword evidence="3 9" id="KW-0813">Transport</keyword>
<accession>A0A8H7BL69</accession>
<dbReference type="Pfam" id="PF00153">
    <property type="entry name" value="Mito_carr"/>
    <property type="match status" value="2"/>
</dbReference>
<evidence type="ECO:0000313" key="12">
    <source>
        <dbReference type="Proteomes" id="UP000605846"/>
    </source>
</evidence>
<evidence type="ECO:0008006" key="13">
    <source>
        <dbReference type="Google" id="ProtNLM"/>
    </source>
</evidence>
<feature type="repeat" description="Solcar" evidence="8">
    <location>
        <begin position="74"/>
        <end position="160"/>
    </location>
</feature>
<feature type="transmembrane region" description="Helical" evidence="10">
    <location>
        <begin position="76"/>
        <end position="97"/>
    </location>
</feature>